<comment type="similarity">
    <text evidence="4">Belongs to the peptidase M29 family.</text>
</comment>
<dbReference type="SUPFAM" id="SSF144052">
    <property type="entry name" value="Thermophilic metalloprotease-like"/>
    <property type="match status" value="1"/>
</dbReference>
<evidence type="ECO:0000256" key="6">
    <source>
        <dbReference type="ARBA" id="ARBA00022670"/>
    </source>
</evidence>
<comment type="cofactor">
    <cofactor evidence="1">
        <name>Co(2+)</name>
        <dbReference type="ChEBI" id="CHEBI:48828"/>
    </cofactor>
</comment>
<keyword evidence="11" id="KW-1185">Reference proteome</keyword>
<dbReference type="InterPro" id="IPR000787">
    <property type="entry name" value="Peptidase_M29"/>
</dbReference>
<comment type="cofactor">
    <cofactor evidence="2">
        <name>Mg(2+)</name>
        <dbReference type="ChEBI" id="CHEBI:18420"/>
    </cofactor>
</comment>
<dbReference type="GO" id="GO:0008237">
    <property type="term" value="F:metallopeptidase activity"/>
    <property type="evidence" value="ECO:0007669"/>
    <property type="project" value="UniProtKB-KW"/>
</dbReference>
<dbReference type="InterPro" id="IPR035097">
    <property type="entry name" value="M29_N-terminal"/>
</dbReference>
<dbReference type="GO" id="GO:0004177">
    <property type="term" value="F:aminopeptidase activity"/>
    <property type="evidence" value="ECO:0007669"/>
    <property type="project" value="UniProtKB-KW"/>
</dbReference>
<proteinExistence type="inferred from homology"/>
<keyword evidence="6" id="KW-0645">Protease</keyword>
<evidence type="ECO:0000256" key="5">
    <source>
        <dbReference type="ARBA" id="ARBA00022438"/>
    </source>
</evidence>
<sequence>MDKLKEYAEIILRSGINLKEGQCVRIRCGVEDYHFARLLGQEAYRMGSGYVHIDILDNYLDLSRFSYQKEEQLDYIPHFLIDEGRVMLDEDWANIRIDNVGEGNVLKDADPGNVARNRRALGRELKFFNRSLMADEHSWCVVALPGKSWAEKVLGKGATVEELWDVLKPILRLDRDDPTEAWEEHNNTLHARCDRYNGLKFDRIRFRSEGTDLTVGLSERSLWCGGPMPLADGRLYNANIPSEEIFTTPDWRRTEGYVKVTKPVSVREKMVTGAEFRFEKGKVVSFRAEEGEDALKEYFDTDEGASFLGEIALVQNDSPISNSGLIFHSILYDENASCHMALGAGYPSCLKDFKELDSAEKLKDAGCNDSMVHTDFMIGGPDTELTAYTVDGKEIPLMKDGNFLL</sequence>
<dbReference type="AlphaFoldDB" id="A0A841RDI9"/>
<evidence type="ECO:0000256" key="9">
    <source>
        <dbReference type="ARBA" id="ARBA00023049"/>
    </source>
</evidence>
<evidence type="ECO:0000313" key="11">
    <source>
        <dbReference type="Proteomes" id="UP000587760"/>
    </source>
</evidence>
<evidence type="ECO:0000256" key="2">
    <source>
        <dbReference type="ARBA" id="ARBA00001946"/>
    </source>
</evidence>
<protein>
    <submittedName>
        <fullName evidence="10">Aminopeptidase</fullName>
        <ecNumber evidence="10">3.4.11.-</ecNumber>
    </submittedName>
</protein>
<dbReference type="GO" id="GO:0046872">
    <property type="term" value="F:metal ion binding"/>
    <property type="evidence" value="ECO:0007669"/>
    <property type="project" value="UniProtKB-KW"/>
</dbReference>
<dbReference type="Gene3D" id="3.40.1830.10">
    <property type="entry name" value="Thermophilic metalloprotease (M29)"/>
    <property type="match status" value="1"/>
</dbReference>
<dbReference type="EC" id="3.4.11.-" evidence="10"/>
<reference evidence="10 11" key="1">
    <citation type="submission" date="2020-08" db="EMBL/GenBank/DDBJ databases">
        <title>Genomic Encyclopedia of Type Strains, Phase IV (KMG-IV): sequencing the most valuable type-strain genomes for metagenomic binning, comparative biology and taxonomic classification.</title>
        <authorList>
            <person name="Goeker M."/>
        </authorList>
    </citation>
    <scope>NUCLEOTIDE SEQUENCE [LARGE SCALE GENOMIC DNA]</scope>
    <source>
        <strain evidence="10 11">DSM 2461</strain>
    </source>
</reference>
<gene>
    <name evidence="10" type="ORF">HNR50_003131</name>
</gene>
<dbReference type="Proteomes" id="UP000587760">
    <property type="component" value="Unassembled WGS sequence"/>
</dbReference>
<dbReference type="Pfam" id="PF02073">
    <property type="entry name" value="Peptidase_M29"/>
    <property type="match status" value="1"/>
</dbReference>
<comment type="cofactor">
    <cofactor evidence="3">
        <name>Zn(2+)</name>
        <dbReference type="ChEBI" id="CHEBI:29105"/>
    </cofactor>
</comment>
<evidence type="ECO:0000313" key="10">
    <source>
        <dbReference type="EMBL" id="MBB6481451.1"/>
    </source>
</evidence>
<keyword evidence="8 10" id="KW-0378">Hydrolase</keyword>
<dbReference type="GO" id="GO:0006508">
    <property type="term" value="P:proteolysis"/>
    <property type="evidence" value="ECO:0007669"/>
    <property type="project" value="UniProtKB-KW"/>
</dbReference>
<dbReference type="PRINTS" id="PR00919">
    <property type="entry name" value="THERMOPTASE"/>
</dbReference>
<keyword evidence="7" id="KW-0479">Metal-binding</keyword>
<name>A0A841RDI9_9SPIO</name>
<evidence type="ECO:0000256" key="7">
    <source>
        <dbReference type="ARBA" id="ARBA00022723"/>
    </source>
</evidence>
<comment type="caution">
    <text evidence="10">The sequence shown here is derived from an EMBL/GenBank/DDBJ whole genome shotgun (WGS) entry which is preliminary data.</text>
</comment>
<accession>A0A841RDI9</accession>
<evidence type="ECO:0000256" key="8">
    <source>
        <dbReference type="ARBA" id="ARBA00022801"/>
    </source>
</evidence>
<evidence type="ECO:0000256" key="4">
    <source>
        <dbReference type="ARBA" id="ARBA00008236"/>
    </source>
</evidence>
<dbReference type="EMBL" id="JACHGJ010000006">
    <property type="protein sequence ID" value="MBB6481451.1"/>
    <property type="molecule type" value="Genomic_DNA"/>
</dbReference>
<dbReference type="PANTHER" id="PTHR34448:SF3">
    <property type="entry name" value="AMINOPEPTIDASE AMPS"/>
    <property type="match status" value="1"/>
</dbReference>
<evidence type="ECO:0000256" key="3">
    <source>
        <dbReference type="ARBA" id="ARBA00001947"/>
    </source>
</evidence>
<evidence type="ECO:0000256" key="1">
    <source>
        <dbReference type="ARBA" id="ARBA00001941"/>
    </source>
</evidence>
<dbReference type="PANTHER" id="PTHR34448">
    <property type="entry name" value="AMINOPEPTIDASE"/>
    <property type="match status" value="1"/>
</dbReference>
<dbReference type="InterPro" id="IPR052170">
    <property type="entry name" value="M29_Exopeptidase"/>
</dbReference>
<organism evidence="10 11">
    <name type="scientific">Spirochaeta isovalerica</name>
    <dbReference type="NCBI Taxonomy" id="150"/>
    <lineage>
        <taxon>Bacteria</taxon>
        <taxon>Pseudomonadati</taxon>
        <taxon>Spirochaetota</taxon>
        <taxon>Spirochaetia</taxon>
        <taxon>Spirochaetales</taxon>
        <taxon>Spirochaetaceae</taxon>
        <taxon>Spirochaeta</taxon>
    </lineage>
</organism>
<keyword evidence="9" id="KW-0482">Metalloprotease</keyword>
<dbReference type="RefSeq" id="WP_184747697.1">
    <property type="nucleotide sequence ID" value="NZ_JACHGJ010000006.1"/>
</dbReference>
<keyword evidence="5 10" id="KW-0031">Aminopeptidase</keyword>